<evidence type="ECO:0000256" key="10">
    <source>
        <dbReference type="PROSITE-ProRule" id="PRU00552"/>
    </source>
</evidence>
<evidence type="ECO:0000256" key="2">
    <source>
        <dbReference type="ARBA" id="ARBA00022741"/>
    </source>
</evidence>
<evidence type="ECO:0000313" key="15">
    <source>
        <dbReference type="EMBL" id="KAG8182383.1"/>
    </source>
</evidence>
<keyword evidence="5" id="KW-0067">ATP-binding</keyword>
<dbReference type="SMART" id="SM00487">
    <property type="entry name" value="DEXDc"/>
    <property type="match status" value="1"/>
</dbReference>
<dbReference type="AlphaFoldDB" id="A0AAV6UF91"/>
<keyword evidence="3" id="KW-0378">Hydrolase</keyword>
<dbReference type="InterPro" id="IPR027417">
    <property type="entry name" value="P-loop_NTPase"/>
</dbReference>
<dbReference type="GO" id="GO:0016787">
    <property type="term" value="F:hydrolase activity"/>
    <property type="evidence" value="ECO:0007669"/>
    <property type="project" value="UniProtKB-KW"/>
</dbReference>
<dbReference type="InterPro" id="IPR050079">
    <property type="entry name" value="DEAD_box_RNA_helicase"/>
</dbReference>
<comment type="similarity">
    <text evidence="7">Belongs to the DEAD box helicase family. DDX52/ROK1 subfamily.</text>
</comment>
<reference evidence="15 16" key="1">
    <citation type="journal article" date="2022" name="Nat. Ecol. Evol.">
        <title>A masculinizing supergene underlies an exaggerated male reproductive morph in a spider.</title>
        <authorList>
            <person name="Hendrickx F."/>
            <person name="De Corte Z."/>
            <person name="Sonet G."/>
            <person name="Van Belleghem S.M."/>
            <person name="Kostlbacher S."/>
            <person name="Vangestel C."/>
        </authorList>
    </citation>
    <scope>NUCLEOTIDE SEQUENCE [LARGE SCALE GENOMIC DNA]</scope>
    <source>
        <strain evidence="15">W744_W776</strain>
    </source>
</reference>
<dbReference type="PROSITE" id="PS51192">
    <property type="entry name" value="HELICASE_ATP_BIND_1"/>
    <property type="match status" value="1"/>
</dbReference>
<dbReference type="Pfam" id="PF00271">
    <property type="entry name" value="Helicase_C"/>
    <property type="match status" value="1"/>
</dbReference>
<dbReference type="PROSITE" id="PS51194">
    <property type="entry name" value="HELICASE_CTER"/>
    <property type="match status" value="1"/>
</dbReference>
<dbReference type="EC" id="3.6.4.13" evidence="1"/>
<comment type="catalytic activity">
    <reaction evidence="9">
        <text>ATP + H2O = ADP + phosphate + H(+)</text>
        <dbReference type="Rhea" id="RHEA:13065"/>
        <dbReference type="ChEBI" id="CHEBI:15377"/>
        <dbReference type="ChEBI" id="CHEBI:15378"/>
        <dbReference type="ChEBI" id="CHEBI:30616"/>
        <dbReference type="ChEBI" id="CHEBI:43474"/>
        <dbReference type="ChEBI" id="CHEBI:456216"/>
        <dbReference type="EC" id="3.6.4.13"/>
    </reaction>
</comment>
<feature type="short sequence motif" description="Q motif" evidence="10">
    <location>
        <begin position="118"/>
        <end position="146"/>
    </location>
</feature>
<dbReference type="GO" id="GO:0003723">
    <property type="term" value="F:RNA binding"/>
    <property type="evidence" value="ECO:0007669"/>
    <property type="project" value="UniProtKB-KW"/>
</dbReference>
<dbReference type="InterPro" id="IPR044764">
    <property type="entry name" value="DDX52/Rok1_DEADc"/>
</dbReference>
<dbReference type="SMART" id="SM00490">
    <property type="entry name" value="HELICc"/>
    <property type="match status" value="1"/>
</dbReference>
<feature type="domain" description="Helicase ATP-binding" evidence="12">
    <location>
        <begin position="149"/>
        <end position="327"/>
    </location>
</feature>
<feature type="compositionally biased region" description="Basic and acidic residues" evidence="11">
    <location>
        <begin position="28"/>
        <end position="38"/>
    </location>
</feature>
<comment type="caution">
    <text evidence="15">The sequence shown here is derived from an EMBL/GenBank/DDBJ whole genome shotgun (WGS) entry which is preliminary data.</text>
</comment>
<feature type="region of interest" description="Disordered" evidence="11">
    <location>
        <begin position="1"/>
        <end position="75"/>
    </location>
</feature>
<dbReference type="InterPro" id="IPR011545">
    <property type="entry name" value="DEAD/DEAH_box_helicase_dom"/>
</dbReference>
<dbReference type="EMBL" id="JAFNEN010000464">
    <property type="protein sequence ID" value="KAG8182383.1"/>
    <property type="molecule type" value="Genomic_DNA"/>
</dbReference>
<accession>A0AAV6UF91</accession>
<dbReference type="GO" id="GO:0003724">
    <property type="term" value="F:RNA helicase activity"/>
    <property type="evidence" value="ECO:0007669"/>
    <property type="project" value="UniProtKB-EC"/>
</dbReference>
<evidence type="ECO:0000256" key="1">
    <source>
        <dbReference type="ARBA" id="ARBA00012552"/>
    </source>
</evidence>
<proteinExistence type="inferred from homology"/>
<dbReference type="PROSITE" id="PS51195">
    <property type="entry name" value="Q_MOTIF"/>
    <property type="match status" value="1"/>
</dbReference>
<evidence type="ECO:0000256" key="4">
    <source>
        <dbReference type="ARBA" id="ARBA00022806"/>
    </source>
</evidence>
<keyword evidence="16" id="KW-1185">Reference proteome</keyword>
<evidence type="ECO:0000313" key="16">
    <source>
        <dbReference type="Proteomes" id="UP000827092"/>
    </source>
</evidence>
<sequence length="551" mass="62787">MVFGTSFDPKQNKRRKNKLKNAKRNKKIKLEELKKDQEEASFSNNEASSEESSSESDSSSEEETVSQVPVKKEKKEKKRLSMMKLFKIRQEEVTHFRRKNKIYISGDDVPDPMESFNQLVKDYEVNPILLNNISKLGYLDPTPIQMQAVPLMLHKRQILACAPTGSGKTAAFLIPLIHNLKGPEKGGLRAVIIAPTRELVKQIYSFCLKLSEGSELRTLVIENVNEMKKRPKFMKKHDILITTPNRLIYFLKNDPPLISLKKVQWLIVDECDKLFETGKDEISFRDQIAVIYNACDSSDLKRAMFSATFSHDVEEWCKLNLDSLVCVAIGNKNTAVETIKQELLFVGCEGGKLLALRNLIQEGFMPPLLIFVQSKDRAKELYAEIAYHSVRVDVIHADLIQEQRDKVVEKFVNGKVWILICTELMARGIDFKGVNLVVNYDFPPSAISYIHRIGRTGRAGEEGRAITYFSTDDVENLKSIAQVIKNAGCEIPAYIMSLKSSKKKKGEIIRPVKRENISTAPTYDLEKQAKKRKLIRNSIKRKIKTETKSKS</sequence>
<evidence type="ECO:0000256" key="8">
    <source>
        <dbReference type="ARBA" id="ARBA00044533"/>
    </source>
</evidence>
<dbReference type="CDD" id="cd17957">
    <property type="entry name" value="DEADc_DDX52"/>
    <property type="match status" value="1"/>
</dbReference>
<keyword evidence="2" id="KW-0547">Nucleotide-binding</keyword>
<name>A0AAV6UF91_9ARAC</name>
<evidence type="ECO:0000256" key="11">
    <source>
        <dbReference type="SAM" id="MobiDB-lite"/>
    </source>
</evidence>
<dbReference type="CDD" id="cd18787">
    <property type="entry name" value="SF2_C_DEAD"/>
    <property type="match status" value="1"/>
</dbReference>
<keyword evidence="6" id="KW-0694">RNA-binding</keyword>
<evidence type="ECO:0000256" key="9">
    <source>
        <dbReference type="ARBA" id="ARBA00047984"/>
    </source>
</evidence>
<evidence type="ECO:0000256" key="3">
    <source>
        <dbReference type="ARBA" id="ARBA00022801"/>
    </source>
</evidence>
<feature type="domain" description="Helicase C-terminal" evidence="13">
    <location>
        <begin position="338"/>
        <end position="499"/>
    </location>
</feature>
<dbReference type="PANTHER" id="PTHR47959:SF15">
    <property type="entry name" value="RNA HELICASE"/>
    <property type="match status" value="1"/>
</dbReference>
<keyword evidence="4" id="KW-0347">Helicase</keyword>
<dbReference type="SUPFAM" id="SSF52540">
    <property type="entry name" value="P-loop containing nucleoside triphosphate hydrolases"/>
    <property type="match status" value="1"/>
</dbReference>
<dbReference type="PANTHER" id="PTHR47959">
    <property type="entry name" value="ATP-DEPENDENT RNA HELICASE RHLE-RELATED"/>
    <property type="match status" value="1"/>
</dbReference>
<evidence type="ECO:0000256" key="6">
    <source>
        <dbReference type="ARBA" id="ARBA00022884"/>
    </source>
</evidence>
<dbReference type="InterPro" id="IPR014014">
    <property type="entry name" value="RNA_helicase_DEAD_Q_motif"/>
</dbReference>
<gene>
    <name evidence="15" type="ORF">JTE90_010746</name>
</gene>
<dbReference type="GO" id="GO:0005524">
    <property type="term" value="F:ATP binding"/>
    <property type="evidence" value="ECO:0007669"/>
    <property type="project" value="UniProtKB-KW"/>
</dbReference>
<evidence type="ECO:0000256" key="7">
    <source>
        <dbReference type="ARBA" id="ARBA00024355"/>
    </source>
</evidence>
<evidence type="ECO:0000259" key="13">
    <source>
        <dbReference type="PROSITE" id="PS51194"/>
    </source>
</evidence>
<dbReference type="InterPro" id="IPR001650">
    <property type="entry name" value="Helicase_C-like"/>
</dbReference>
<dbReference type="Gene3D" id="3.40.50.300">
    <property type="entry name" value="P-loop containing nucleotide triphosphate hydrolases"/>
    <property type="match status" value="2"/>
</dbReference>
<feature type="domain" description="DEAD-box RNA helicase Q" evidence="14">
    <location>
        <begin position="118"/>
        <end position="146"/>
    </location>
</feature>
<evidence type="ECO:0000256" key="5">
    <source>
        <dbReference type="ARBA" id="ARBA00022840"/>
    </source>
</evidence>
<organism evidence="15 16">
    <name type="scientific">Oedothorax gibbosus</name>
    <dbReference type="NCBI Taxonomy" id="931172"/>
    <lineage>
        <taxon>Eukaryota</taxon>
        <taxon>Metazoa</taxon>
        <taxon>Ecdysozoa</taxon>
        <taxon>Arthropoda</taxon>
        <taxon>Chelicerata</taxon>
        <taxon>Arachnida</taxon>
        <taxon>Araneae</taxon>
        <taxon>Araneomorphae</taxon>
        <taxon>Entelegynae</taxon>
        <taxon>Araneoidea</taxon>
        <taxon>Linyphiidae</taxon>
        <taxon>Erigoninae</taxon>
        <taxon>Oedothorax</taxon>
    </lineage>
</organism>
<dbReference type="Pfam" id="PF00270">
    <property type="entry name" value="DEAD"/>
    <property type="match status" value="1"/>
</dbReference>
<feature type="compositionally biased region" description="Acidic residues" evidence="11">
    <location>
        <begin position="48"/>
        <end position="64"/>
    </location>
</feature>
<dbReference type="GO" id="GO:0030490">
    <property type="term" value="P:maturation of SSU-rRNA"/>
    <property type="evidence" value="ECO:0007669"/>
    <property type="project" value="InterPro"/>
</dbReference>
<feature type="compositionally biased region" description="Basic residues" evidence="11">
    <location>
        <begin position="12"/>
        <end position="27"/>
    </location>
</feature>
<dbReference type="GO" id="GO:0005829">
    <property type="term" value="C:cytosol"/>
    <property type="evidence" value="ECO:0007669"/>
    <property type="project" value="TreeGrafter"/>
</dbReference>
<dbReference type="Proteomes" id="UP000827092">
    <property type="component" value="Unassembled WGS sequence"/>
</dbReference>
<dbReference type="InterPro" id="IPR014001">
    <property type="entry name" value="Helicase_ATP-bd"/>
</dbReference>
<evidence type="ECO:0000259" key="12">
    <source>
        <dbReference type="PROSITE" id="PS51192"/>
    </source>
</evidence>
<evidence type="ECO:0000259" key="14">
    <source>
        <dbReference type="PROSITE" id="PS51195"/>
    </source>
</evidence>
<protein>
    <recommendedName>
        <fullName evidence="8">Probable ATP-dependent RNA helicase DDX52</fullName>
        <ecNumber evidence="1">3.6.4.13</ecNumber>
    </recommendedName>
</protein>